<reference evidence="2" key="1">
    <citation type="journal article" date="2023" name="Mol. Phylogenet. Evol.">
        <title>Genome-scale phylogeny and comparative genomics of the fungal order Sordariales.</title>
        <authorList>
            <person name="Hensen N."/>
            <person name="Bonometti L."/>
            <person name="Westerberg I."/>
            <person name="Brannstrom I.O."/>
            <person name="Guillou S."/>
            <person name="Cros-Aarteil S."/>
            <person name="Calhoun S."/>
            <person name="Haridas S."/>
            <person name="Kuo A."/>
            <person name="Mondo S."/>
            <person name="Pangilinan J."/>
            <person name="Riley R."/>
            <person name="LaButti K."/>
            <person name="Andreopoulos B."/>
            <person name="Lipzen A."/>
            <person name="Chen C."/>
            <person name="Yan M."/>
            <person name="Daum C."/>
            <person name="Ng V."/>
            <person name="Clum A."/>
            <person name="Steindorff A."/>
            <person name="Ohm R.A."/>
            <person name="Martin F."/>
            <person name="Silar P."/>
            <person name="Natvig D.O."/>
            <person name="Lalanne C."/>
            <person name="Gautier V."/>
            <person name="Ament-Velasquez S.L."/>
            <person name="Kruys A."/>
            <person name="Hutchinson M.I."/>
            <person name="Powell A.J."/>
            <person name="Barry K."/>
            <person name="Miller A.N."/>
            <person name="Grigoriev I.V."/>
            <person name="Debuchy R."/>
            <person name="Gladieux P."/>
            <person name="Hiltunen Thoren M."/>
            <person name="Johannesson H."/>
        </authorList>
    </citation>
    <scope>NUCLEOTIDE SEQUENCE</scope>
    <source>
        <strain evidence="2">CBS 123565</strain>
    </source>
</reference>
<evidence type="ECO:0000313" key="2">
    <source>
        <dbReference type="EMBL" id="KAK4133848.1"/>
    </source>
</evidence>
<dbReference type="AlphaFoldDB" id="A0AAN6UIX9"/>
<dbReference type="EMBL" id="MU853410">
    <property type="protein sequence ID" value="KAK4133848.1"/>
    <property type="molecule type" value="Genomic_DNA"/>
</dbReference>
<accession>A0AAN6UIX9</accession>
<dbReference type="SUPFAM" id="SSF53474">
    <property type="entry name" value="alpha/beta-Hydrolases"/>
    <property type="match status" value="1"/>
</dbReference>
<evidence type="ECO:0000256" key="1">
    <source>
        <dbReference type="SAM" id="SignalP"/>
    </source>
</evidence>
<feature type="signal peptide" evidence="1">
    <location>
        <begin position="1"/>
        <end position="24"/>
    </location>
</feature>
<organism evidence="2 3">
    <name type="scientific">Trichocladium antarcticum</name>
    <dbReference type="NCBI Taxonomy" id="1450529"/>
    <lineage>
        <taxon>Eukaryota</taxon>
        <taxon>Fungi</taxon>
        <taxon>Dikarya</taxon>
        <taxon>Ascomycota</taxon>
        <taxon>Pezizomycotina</taxon>
        <taxon>Sordariomycetes</taxon>
        <taxon>Sordariomycetidae</taxon>
        <taxon>Sordariales</taxon>
        <taxon>Chaetomiaceae</taxon>
        <taxon>Trichocladium</taxon>
    </lineage>
</organism>
<feature type="non-terminal residue" evidence="2">
    <location>
        <position position="1"/>
    </location>
</feature>
<keyword evidence="3" id="KW-1185">Reference proteome</keyword>
<keyword evidence="1" id="KW-0732">Signal</keyword>
<dbReference type="Gene3D" id="3.40.50.1820">
    <property type="entry name" value="alpha/beta hydrolase"/>
    <property type="match status" value="1"/>
</dbReference>
<dbReference type="InterPro" id="IPR029058">
    <property type="entry name" value="AB_hydrolase_fold"/>
</dbReference>
<reference evidence="2" key="2">
    <citation type="submission" date="2023-05" db="EMBL/GenBank/DDBJ databases">
        <authorList>
            <consortium name="Lawrence Berkeley National Laboratory"/>
            <person name="Steindorff A."/>
            <person name="Hensen N."/>
            <person name="Bonometti L."/>
            <person name="Westerberg I."/>
            <person name="Brannstrom I.O."/>
            <person name="Guillou S."/>
            <person name="Cros-Aarteil S."/>
            <person name="Calhoun S."/>
            <person name="Haridas S."/>
            <person name="Kuo A."/>
            <person name="Mondo S."/>
            <person name="Pangilinan J."/>
            <person name="Riley R."/>
            <person name="Labutti K."/>
            <person name="Andreopoulos B."/>
            <person name="Lipzen A."/>
            <person name="Chen C."/>
            <person name="Yanf M."/>
            <person name="Daum C."/>
            <person name="Ng V."/>
            <person name="Clum A."/>
            <person name="Ohm R."/>
            <person name="Martin F."/>
            <person name="Silar P."/>
            <person name="Natvig D."/>
            <person name="Lalanne C."/>
            <person name="Gautier V."/>
            <person name="Ament-Velasquez S.L."/>
            <person name="Kruys A."/>
            <person name="Hutchinson M.I."/>
            <person name="Powell A.J."/>
            <person name="Barry K."/>
            <person name="Miller A.N."/>
            <person name="Grigoriev I.V."/>
            <person name="Debuchy R."/>
            <person name="Gladieux P."/>
            <person name="Thoren M.H."/>
            <person name="Johannesson H."/>
        </authorList>
    </citation>
    <scope>NUCLEOTIDE SEQUENCE</scope>
    <source>
        <strain evidence="2">CBS 123565</strain>
    </source>
</reference>
<dbReference type="Proteomes" id="UP001304895">
    <property type="component" value="Unassembled WGS sequence"/>
</dbReference>
<evidence type="ECO:0000313" key="3">
    <source>
        <dbReference type="Proteomes" id="UP001304895"/>
    </source>
</evidence>
<sequence length="146" mass="16142">GGRRWDKIAFVGFSIGAIVAKLLAAQHPADANITILHSISWDPSWVYPAFLAGLQAPAQQVDPERWGHIAPTYQTQSSREGRKACFAGSYEEAILEHDWLTRDFDSLGAAITFTYHLVEAPKYKGPMFLGIGDQDSTFCGGRFCKH</sequence>
<proteinExistence type="predicted"/>
<feature type="chain" id="PRO_5042886283" evidence="1">
    <location>
        <begin position="25"/>
        <end position="146"/>
    </location>
</feature>
<name>A0AAN6UIX9_9PEZI</name>
<protein>
    <submittedName>
        <fullName evidence="2">Uncharacterized protein</fullName>
    </submittedName>
</protein>
<gene>
    <name evidence="2" type="ORF">BT67DRAFT_477506</name>
</gene>
<comment type="caution">
    <text evidence="2">The sequence shown here is derived from an EMBL/GenBank/DDBJ whole genome shotgun (WGS) entry which is preliminary data.</text>
</comment>